<dbReference type="OrthoDB" id="9122461at2"/>
<feature type="chain" id="PRO_5020596766" description="Peptidase M60 domain-containing protein" evidence="2">
    <location>
        <begin position="29"/>
        <end position="961"/>
    </location>
</feature>
<keyword evidence="2" id="KW-0732">Signal</keyword>
<dbReference type="InterPro" id="IPR040711">
    <property type="entry name" value="IMPa_N_2"/>
</dbReference>
<protein>
    <recommendedName>
        <fullName evidence="3">Peptidase M60 domain-containing protein</fullName>
    </recommendedName>
</protein>
<comment type="caution">
    <text evidence="4">The sequence shown here is derived from an EMBL/GenBank/DDBJ whole genome shotgun (WGS) entry which is preliminary data.</text>
</comment>
<dbReference type="EMBL" id="SMYL01000002">
    <property type="protein sequence ID" value="TDK67098.1"/>
    <property type="molecule type" value="Genomic_DNA"/>
</dbReference>
<sequence>MSRFKSLPRRINGMRLLAALMIACVAGCGGGGSPAPTVDQVSNSGLNGNTGNSGSAQTGTNTSQTGSAGTGTSSGQAGGTTTGTSSSGQSGSTPVNPIVQAATTGDSSQLSTADEPTLLQLATSLAVKYQQQQSAAVADIYGNSSTNTALNLTSNSSDINIRSHTMASALVSADDNSTLAAIAQFGQGRALAYGANVLSWIANQSNETQHTTVFNRAFTWVVTGKASGALPATLKFATAGYDAPTVSKLIKNLGSTSQVITCDLVDSTNTCWQNLDLLVFGAGTRSDPALSSQILKYLQAGKAIIYMHASWIDSSGGRQVLNGMGMDLGGYPGNYFAGASAVSVAAGTSVAAILQRNDQLTPLINTLGLLAQAQPTLKLSTDASPATPITQFHNDLGTMQSNGIDIFTSPTTDLYRLLVLWADLYRPTIKYGTINRDTNGGDYLRTYASDSWVTFNRATTTTATAGQGDYMPAAAQTIPVSSSDETITVTIAQSSGITLIGRGAIPAKPVTIQIVDSGNAKSLAVQTNYLRVWGDPLTDSLSSNYKRPRRPNSFSIPLNTAGPTLFNSPFGGPLMLSYSGATPGQTVTLKIRGAAKYSHFDTTQAQSAQDYADAIAATKRKDFGWQTIKLVGGEIQQMIGYANPTMDPNTYIQSQIRDMLFNSNHIANGYNDIPMTNNVSSICGQLGWTCDGPLHRAPHVQHFVGWIASCGFLCSGNPVDGFAGIDAGWGWAHELGHNTVQRVLHIAFNGQGCVVECDNNILASAEMIRQFKILGVDSGHTTDHATLYKDIVANRATGLTGNAKVLDMQAKLWTMANQDPMRAVHFQLAFLFSRYRTTETVPSMETTLDFLTLLNKGDRLVSGAWDATNKSKYGMSRFTDNSTISNPDLIFVLSSKIIGQDLRTIFAMYGITLSQTALDSVADLNLPVLPEQFYALAQNKFNQVSTGQWLDLSGIAPAYPF</sequence>
<dbReference type="Pfam" id="PF18650">
    <property type="entry name" value="IMPa_N_2"/>
    <property type="match status" value="1"/>
</dbReference>
<reference evidence="4 5" key="1">
    <citation type="submission" date="2019-03" db="EMBL/GenBank/DDBJ databases">
        <title>Sapientia aquatica gen. nov., sp. nov., isolated from a crater lake.</title>
        <authorList>
            <person name="Felfoldi T."/>
            <person name="Szabo A."/>
            <person name="Toth E."/>
            <person name="Schumann P."/>
            <person name="Keki Z."/>
            <person name="Marialigeti K."/>
            <person name="Mathe I."/>
        </authorList>
    </citation>
    <scope>NUCLEOTIDE SEQUENCE [LARGE SCALE GENOMIC DNA]</scope>
    <source>
        <strain evidence="4 5">SA-152</strain>
    </source>
</reference>
<feature type="signal peptide" evidence="2">
    <location>
        <begin position="1"/>
        <end position="28"/>
    </location>
</feature>
<dbReference type="Pfam" id="PF18642">
    <property type="entry name" value="IMPa_helical"/>
    <property type="match status" value="1"/>
</dbReference>
<keyword evidence="5" id="KW-1185">Reference proteome</keyword>
<dbReference type="RefSeq" id="WP_133326007.1">
    <property type="nucleotide sequence ID" value="NZ_SMYL01000002.1"/>
</dbReference>
<dbReference type="Gene3D" id="1.10.390.30">
    <property type="entry name" value="Peptidase M60, enhancin-like domain 3"/>
    <property type="match status" value="1"/>
</dbReference>
<accession>A0A4V3AUX0</accession>
<name>A0A4V3AUX0_9BURK</name>
<dbReference type="Proteomes" id="UP000294829">
    <property type="component" value="Unassembled WGS sequence"/>
</dbReference>
<dbReference type="InterPro" id="IPR041549">
    <property type="entry name" value="IMPa_helical"/>
</dbReference>
<dbReference type="PROSITE" id="PS51723">
    <property type="entry name" value="PEPTIDASE_M60"/>
    <property type="match status" value="1"/>
</dbReference>
<feature type="region of interest" description="Disordered" evidence="1">
    <location>
        <begin position="39"/>
        <end position="99"/>
    </location>
</feature>
<organism evidence="4 5">
    <name type="scientific">Sapientia aquatica</name>
    <dbReference type="NCBI Taxonomy" id="1549640"/>
    <lineage>
        <taxon>Bacteria</taxon>
        <taxon>Pseudomonadati</taxon>
        <taxon>Pseudomonadota</taxon>
        <taxon>Betaproteobacteria</taxon>
        <taxon>Burkholderiales</taxon>
        <taxon>Oxalobacteraceae</taxon>
        <taxon>Sapientia</taxon>
    </lineage>
</organism>
<feature type="compositionally biased region" description="Low complexity" evidence="1">
    <location>
        <begin position="42"/>
        <end position="75"/>
    </location>
</feature>
<evidence type="ECO:0000256" key="1">
    <source>
        <dbReference type="SAM" id="MobiDB-lite"/>
    </source>
</evidence>
<evidence type="ECO:0000313" key="5">
    <source>
        <dbReference type="Proteomes" id="UP000294829"/>
    </source>
</evidence>
<dbReference type="InterPro" id="IPR031161">
    <property type="entry name" value="Peptidase_M60_dom"/>
</dbReference>
<proteinExistence type="predicted"/>
<evidence type="ECO:0000313" key="4">
    <source>
        <dbReference type="EMBL" id="TDK67098.1"/>
    </source>
</evidence>
<dbReference type="AlphaFoldDB" id="A0A4V3AUX0"/>
<feature type="domain" description="Peptidase M60" evidence="3">
    <location>
        <begin position="495"/>
        <end position="820"/>
    </location>
</feature>
<feature type="compositionally biased region" description="Low complexity" evidence="1">
    <location>
        <begin position="82"/>
        <end position="93"/>
    </location>
</feature>
<dbReference type="InterPro" id="IPR042279">
    <property type="entry name" value="Pep_M60_3"/>
</dbReference>
<evidence type="ECO:0000259" key="3">
    <source>
        <dbReference type="PROSITE" id="PS51723"/>
    </source>
</evidence>
<gene>
    <name evidence="4" type="ORF">E2I14_04835</name>
</gene>
<evidence type="ECO:0000256" key="2">
    <source>
        <dbReference type="SAM" id="SignalP"/>
    </source>
</evidence>
<dbReference type="NCBIfam" id="NF038322">
    <property type="entry name" value="ImpA_fam_HExGH"/>
    <property type="match status" value="1"/>
</dbReference>